<reference evidence="1 2" key="1">
    <citation type="submission" date="2021-06" db="EMBL/GenBank/DDBJ databases">
        <title>Caerostris extrusa draft genome.</title>
        <authorList>
            <person name="Kono N."/>
            <person name="Arakawa K."/>
        </authorList>
    </citation>
    <scope>NUCLEOTIDE SEQUENCE [LARGE SCALE GENOMIC DNA]</scope>
</reference>
<gene>
    <name evidence="1" type="ORF">CEXT_15571</name>
</gene>
<keyword evidence="2" id="KW-1185">Reference proteome</keyword>
<protein>
    <submittedName>
        <fullName evidence="1">Uncharacterized protein</fullName>
    </submittedName>
</protein>
<sequence length="124" mass="14356">MSGKEMQSDFQPLRSTGEFCGRPGTVVCFRPGGKVGCVCIKSFWGRESENGRHCPSFVNISKKWFLKQLYVLMDFHLFRFVTELCFGYFVCQRQNISGKCINLYKHDVLKMSHIIRRDGFDALL</sequence>
<organism evidence="1 2">
    <name type="scientific">Caerostris extrusa</name>
    <name type="common">Bark spider</name>
    <name type="synonym">Caerostris bankana</name>
    <dbReference type="NCBI Taxonomy" id="172846"/>
    <lineage>
        <taxon>Eukaryota</taxon>
        <taxon>Metazoa</taxon>
        <taxon>Ecdysozoa</taxon>
        <taxon>Arthropoda</taxon>
        <taxon>Chelicerata</taxon>
        <taxon>Arachnida</taxon>
        <taxon>Araneae</taxon>
        <taxon>Araneomorphae</taxon>
        <taxon>Entelegynae</taxon>
        <taxon>Araneoidea</taxon>
        <taxon>Araneidae</taxon>
        <taxon>Caerostris</taxon>
    </lineage>
</organism>
<dbReference type="AlphaFoldDB" id="A0AAV4MBV3"/>
<evidence type="ECO:0000313" key="1">
    <source>
        <dbReference type="EMBL" id="GIX69856.1"/>
    </source>
</evidence>
<dbReference type="Proteomes" id="UP001054945">
    <property type="component" value="Unassembled WGS sequence"/>
</dbReference>
<comment type="caution">
    <text evidence="1">The sequence shown here is derived from an EMBL/GenBank/DDBJ whole genome shotgun (WGS) entry which is preliminary data.</text>
</comment>
<name>A0AAV4MBV3_CAEEX</name>
<dbReference type="EMBL" id="BPLR01002091">
    <property type="protein sequence ID" value="GIX69856.1"/>
    <property type="molecule type" value="Genomic_DNA"/>
</dbReference>
<evidence type="ECO:0000313" key="2">
    <source>
        <dbReference type="Proteomes" id="UP001054945"/>
    </source>
</evidence>
<proteinExistence type="predicted"/>
<accession>A0AAV4MBV3</accession>